<dbReference type="Proteomes" id="UP000750197">
    <property type="component" value="Unassembled WGS sequence"/>
</dbReference>
<evidence type="ECO:0000313" key="2">
    <source>
        <dbReference type="Proteomes" id="UP000750197"/>
    </source>
</evidence>
<gene>
    <name evidence="1" type="ORF">KIY12_04255</name>
</gene>
<evidence type="ECO:0000313" key="1">
    <source>
        <dbReference type="EMBL" id="MBX8643920.1"/>
    </source>
</evidence>
<reference evidence="1" key="1">
    <citation type="submission" date="2021-05" db="EMBL/GenBank/DDBJ databases">
        <title>Genomic insights into ecological role and evolution of a novel Thermoplasmata order Candidatus Sysuiplasmatales.</title>
        <authorList>
            <person name="Yuan Y."/>
        </authorList>
    </citation>
    <scope>NUCLEOTIDE SEQUENCE</scope>
    <source>
        <strain evidence="1">TUT19-bin139</strain>
    </source>
</reference>
<sequence length="254" mass="29244">STRTALFKNNNDDDGRPDPRHVYSYHGYHQDPGSTVFWHWFHRHSDGEAFTLALEDTQDYDEDEYDLLDAPENMEGTFGIYSWANTSGGEETAAALQGHPWTETEIFSRTRDFILKRVPLRHYPSMFDIEWTHPLQYTPHRHEPSPTENAAMAMQLADVTLTLSVRFEYHPAGCTRVVQGVKRNRRPHGAIAGGRGTFLVLGDTARFLMVFPDNPEIPPVDLYPFMTEAKTKRYSCRIFLSLWRWSAGILVEHV</sequence>
<feature type="non-terminal residue" evidence="1">
    <location>
        <position position="1"/>
    </location>
</feature>
<proteinExistence type="predicted"/>
<organism evidence="1 2">
    <name type="scientific">Candidatus Sysuiplasma superficiale</name>
    <dbReference type="NCBI Taxonomy" id="2823368"/>
    <lineage>
        <taxon>Archaea</taxon>
        <taxon>Methanobacteriati</taxon>
        <taxon>Thermoplasmatota</taxon>
        <taxon>Thermoplasmata</taxon>
        <taxon>Candidatus Sysuiplasmatales</taxon>
        <taxon>Candidatus Sysuiplasmataceae</taxon>
        <taxon>Candidatus Sysuiplasma</taxon>
    </lineage>
</organism>
<dbReference type="EMBL" id="JAHEAC010000027">
    <property type="protein sequence ID" value="MBX8643920.1"/>
    <property type="molecule type" value="Genomic_DNA"/>
</dbReference>
<dbReference type="AlphaFoldDB" id="A0A8J7YP26"/>
<name>A0A8J7YP26_9ARCH</name>
<accession>A0A8J7YP26</accession>
<comment type="caution">
    <text evidence="1">The sequence shown here is derived from an EMBL/GenBank/DDBJ whole genome shotgun (WGS) entry which is preliminary data.</text>
</comment>
<protein>
    <submittedName>
        <fullName evidence="1">Uncharacterized protein</fullName>
    </submittedName>
</protein>